<evidence type="ECO:0000256" key="1">
    <source>
        <dbReference type="SAM" id="MobiDB-lite"/>
    </source>
</evidence>
<evidence type="ECO:0000259" key="2">
    <source>
        <dbReference type="PROSITE" id="PS50940"/>
    </source>
</evidence>
<feature type="compositionally biased region" description="Polar residues" evidence="1">
    <location>
        <begin position="410"/>
        <end position="435"/>
    </location>
</feature>
<feature type="compositionally biased region" description="Polar residues" evidence="1">
    <location>
        <begin position="695"/>
        <end position="710"/>
    </location>
</feature>
<feature type="compositionally biased region" description="Polar residues" evidence="1">
    <location>
        <begin position="1306"/>
        <end position="1340"/>
    </location>
</feature>
<reference evidence="3" key="1">
    <citation type="submission" date="2021-01" db="UniProtKB">
        <authorList>
            <consortium name="EnsemblMetazoa"/>
        </authorList>
    </citation>
    <scope>IDENTIFICATION</scope>
    <source>
        <strain evidence="3">DH4</strain>
    </source>
</reference>
<dbReference type="PROSITE" id="PS50940">
    <property type="entry name" value="CHIT_BIND_II"/>
    <property type="match status" value="1"/>
</dbReference>
<feature type="compositionally biased region" description="Polar residues" evidence="1">
    <location>
        <begin position="808"/>
        <end position="817"/>
    </location>
</feature>
<feature type="region of interest" description="Disordered" evidence="1">
    <location>
        <begin position="808"/>
        <end position="841"/>
    </location>
</feature>
<dbReference type="RefSeq" id="XP_026298740.1">
    <property type="nucleotide sequence ID" value="XM_026442955.1"/>
</dbReference>
<feature type="region of interest" description="Disordered" evidence="1">
    <location>
        <begin position="760"/>
        <end position="782"/>
    </location>
</feature>
<feature type="region of interest" description="Disordered" evidence="1">
    <location>
        <begin position="1060"/>
        <end position="1097"/>
    </location>
</feature>
<accession>A0A7M7MNP1</accession>
<gene>
    <name evidence="5" type="primary">LOC724395</name>
</gene>
<dbReference type="GO" id="GO:0008061">
    <property type="term" value="F:chitin binding"/>
    <property type="evidence" value="ECO:0007669"/>
    <property type="project" value="InterPro"/>
</dbReference>
<dbReference type="OrthoDB" id="5804096at2759"/>
<dbReference type="SUPFAM" id="SSF57625">
    <property type="entry name" value="Invertebrate chitin-binding proteins"/>
    <property type="match status" value="2"/>
</dbReference>
<protein>
    <submittedName>
        <fullName evidence="5">Mucin-3A</fullName>
    </submittedName>
</protein>
<evidence type="ECO:0000313" key="5">
    <source>
        <dbReference type="RefSeq" id="XP_026298740.1"/>
    </source>
</evidence>
<feature type="compositionally biased region" description="Polar residues" evidence="1">
    <location>
        <begin position="886"/>
        <end position="906"/>
    </location>
</feature>
<accession>A0A8B8H411</accession>
<evidence type="ECO:0000313" key="3">
    <source>
        <dbReference type="EnsemblMetazoa" id="XP_026298740"/>
    </source>
</evidence>
<sequence length="1776" mass="197859">MNQYFDKEKGFCLNVLGGGKALYINNTSCGTNVLKPHCYNPRYYYICKRNKTILAQCSQNKHFEVHLQKCTLIYHGKNIPNKTNSNSCERVGVFPIPNDCHQFYTCTAYGHRMKQNFYICPRNMAFDTKTEMCKPSKTCKESRLSSTCLFSSEKEEMTLEEANMFLRPMDQKEKSLTCETIFTNDEETITTERNYNNDEIKSTTTSYNKPSISKFTEPSDRNFTTTIERASETSHSTNTIASEIYTTAIYSPANEEITYTTEQNLSTEIKKNGEENLESSTSKESYKQEHNGKTDNDNVQSTDAMKTFSTEPTILNDTISTGTGSETQPDIEIKTPPNELPNFENQHKEPEINLNDPSSEFINITPNIEIPNTTPVTDDLNEPLTIDEEITDLPSITIKSNLDEEEYTKINSNDPPSEIPNITQPNIKIPNSTPVTEDLNEPTTEKEIIDLSSATINDNTDVEKPEINLNDPEFLNATQPNIEIPNSTPVTEDLNELLATEKEIIDLPPAINDNPDVEKPEINLNDPEFLNATQPNIEIPNSTPVTEDLNELLATEKEIIDLPPTINDNPDVEKPEINLNDPEFLNTTQPNIEISNSTPVTEDLNELLATEKEIIDLPPATINDNPDVEKPEINLNDPEFLNTTQPNIEIPNNTPATEYMNEPLATEKEIIDLLPSTTDTITNSNPDVEEHTESEITSNDPSSEIPNITQPNIEIPYSTAIPEDLNEPTTEKEIIDLLPSTTDTILIAITYSNPDIQRTESEITSNNPSSEISNITQPNLDIPYSTPATEDLNESTTEKEIIDLLPSTTDKITNSNPDVEEHTESEITSNNPSSEIPNITQPNIEIPYSTAVPEDLNEPTTEKEIIDLLPSTTDTITYSNPDIQRTESEITSNNPSSEIPNITQPNLDIPYSTPATEDLNESTTEKEIIDLLPSTTDKITNSNPDVEEHTESEITSNDPSSEIPNITQPNIDIPYSTPATEDLNEPATEKEIIDLLSSTTDTIINNSPDIQQTEITSNDPSSEIPNITEPNIEIPYSTSATEDLNEPTTEKEIIDLLPSTTDTITNSNPDIQRTESEITSNNPSSEIPNITQPNLDIPYSTPATEDLNESTTEKEIIDLLPSTTDKITNSNPDVEEHTESEVTSNDPSSEIPNITQPNIEIPYSIPATEDLNEPATEKEIIDLSSATINDNPDVEKPEINLNDPEFLNTTQPNIEIPNSTPVTEDLNESVTEKEIIDLLSSTTDTIINSNPDVEEHTELEITSNDPSSEIPNITQPNIDIPYSTPATEDLNEPTTEKEIIDLLPSTTDTITNSNPDIQQTESEITSNDPSSEIPNITQPNIEIPYSTPATEDLNEPATEKEIIDSLSSTTDRITNSNPDIQQTESEITSNDPLSGILNTGEHNIEIPNSTPVTIKSNKSIEKENSDFISIMTNNDSEVENKKKIDINLNDPLSEILVTGIPNTEIEHSIVTTIKVTEYSTFESESSDTVSEIPFNTLTSIKENDTVINVSDPSMEITTPSLENIVTNGEETFMKISNNDRTENNIFAESVTDAMESSSISENINNNFQSYVSPISVNPASYSSMISENKVEEPTSIPITDRIALNKNEENNTPSIEFNMKTNSPTEINTKYTTISINKKLDNIGNEKLTLSSDTDISETDKSISQTNKLTTSFRDLIAKCKNHMSAETTTQSTKLNPSNEKYSDPFHMQSHSLVSDKKNANKQNKIFEEEEDSLWKRIYSGKTISKNFILPITSAVLNFVDKFECYLKNTLIKIFH</sequence>
<feature type="compositionally biased region" description="Polar residues" evidence="1">
    <location>
        <begin position="1260"/>
        <end position="1277"/>
    </location>
</feature>
<dbReference type="KEGG" id="ame:724395"/>
<feature type="compositionally biased region" description="Polar residues" evidence="1">
    <location>
        <begin position="1141"/>
        <end position="1158"/>
    </location>
</feature>
<dbReference type="GeneID" id="724395"/>
<dbReference type="SMART" id="SM00494">
    <property type="entry name" value="ChtBD2"/>
    <property type="match status" value="2"/>
</dbReference>
<feature type="region of interest" description="Disordered" evidence="1">
    <location>
        <begin position="1254"/>
        <end position="1292"/>
    </location>
</feature>
<feature type="region of interest" description="Disordered" evidence="1">
    <location>
        <begin position="677"/>
        <end position="710"/>
    </location>
</feature>
<dbReference type="Proteomes" id="UP000005203">
    <property type="component" value="Linkage group LG9"/>
</dbReference>
<evidence type="ECO:0000313" key="4">
    <source>
        <dbReference type="Proteomes" id="UP000005203"/>
    </source>
</evidence>
<dbReference type="Pfam" id="PF01607">
    <property type="entry name" value="CBM_14"/>
    <property type="match status" value="1"/>
</dbReference>
<dbReference type="EnsemblMetazoa" id="XM_026442955">
    <property type="protein sequence ID" value="XP_026298740"/>
    <property type="gene ID" value="LOC724395"/>
</dbReference>
<feature type="region of interest" description="Disordered" evidence="1">
    <location>
        <begin position="1306"/>
        <end position="1410"/>
    </location>
</feature>
<feature type="region of interest" description="Disordered" evidence="1">
    <location>
        <begin position="410"/>
        <end position="442"/>
    </location>
</feature>
<dbReference type="GO" id="GO:0005576">
    <property type="term" value="C:extracellular region"/>
    <property type="evidence" value="ECO:0007669"/>
    <property type="project" value="InterPro"/>
</dbReference>
<proteinExistence type="predicted"/>
<feature type="compositionally biased region" description="Polar residues" evidence="1">
    <location>
        <begin position="953"/>
        <end position="970"/>
    </location>
</feature>
<name>A0A7M7MNP1_APIME</name>
<dbReference type="Gene3D" id="2.170.140.10">
    <property type="entry name" value="Chitin binding domain"/>
    <property type="match status" value="1"/>
</dbReference>
<reference evidence="5" key="2">
    <citation type="submission" date="2025-04" db="UniProtKB">
        <authorList>
            <consortium name="RefSeq"/>
        </authorList>
    </citation>
    <scope>IDENTIFICATION</scope>
    <source>
        <strain evidence="5">DH4</strain>
        <tissue evidence="5">Whole body</tissue>
    </source>
</reference>
<dbReference type="InterPro" id="IPR002557">
    <property type="entry name" value="Chitin-bd_dom"/>
</dbReference>
<feature type="compositionally biased region" description="Polar residues" evidence="1">
    <location>
        <begin position="677"/>
        <end position="686"/>
    </location>
</feature>
<feature type="compositionally biased region" description="Polar residues" evidence="1">
    <location>
        <begin position="1060"/>
        <end position="1094"/>
    </location>
</feature>
<feature type="region of interest" description="Disordered" evidence="1">
    <location>
        <begin position="272"/>
        <end position="302"/>
    </location>
</feature>
<feature type="compositionally biased region" description="Polar residues" evidence="1">
    <location>
        <begin position="1123"/>
        <end position="1132"/>
    </location>
</feature>
<feature type="compositionally biased region" description="Polar residues" evidence="1">
    <location>
        <begin position="826"/>
        <end position="841"/>
    </location>
</feature>
<feature type="compositionally biased region" description="Polar residues" evidence="1">
    <location>
        <begin position="760"/>
        <end position="779"/>
    </location>
</feature>
<organism evidence="3">
    <name type="scientific">Apis mellifera</name>
    <name type="common">Honeybee</name>
    <dbReference type="NCBI Taxonomy" id="7460"/>
    <lineage>
        <taxon>Eukaryota</taxon>
        <taxon>Metazoa</taxon>
        <taxon>Ecdysozoa</taxon>
        <taxon>Arthropoda</taxon>
        <taxon>Hexapoda</taxon>
        <taxon>Insecta</taxon>
        <taxon>Pterygota</taxon>
        <taxon>Neoptera</taxon>
        <taxon>Endopterygota</taxon>
        <taxon>Hymenoptera</taxon>
        <taxon>Apocrita</taxon>
        <taxon>Aculeata</taxon>
        <taxon>Apoidea</taxon>
        <taxon>Anthophila</taxon>
        <taxon>Apidae</taxon>
        <taxon>Apis</taxon>
    </lineage>
</organism>
<dbReference type="InterPro" id="IPR036508">
    <property type="entry name" value="Chitin-bd_dom_sf"/>
</dbReference>
<feature type="compositionally biased region" description="Basic and acidic residues" evidence="1">
    <location>
        <begin position="284"/>
        <end position="296"/>
    </location>
</feature>
<feature type="domain" description="Chitin-binding type-2" evidence="2">
    <location>
        <begin position="85"/>
        <end position="141"/>
    </location>
</feature>
<feature type="region of interest" description="Disordered" evidence="1">
    <location>
        <begin position="1123"/>
        <end position="1158"/>
    </location>
</feature>
<keyword evidence="4" id="KW-1185">Reference proteome</keyword>
<feature type="region of interest" description="Disordered" evidence="1">
    <location>
        <begin position="886"/>
        <end position="909"/>
    </location>
</feature>
<feature type="region of interest" description="Disordered" evidence="1">
    <location>
        <begin position="935"/>
        <end position="977"/>
    </location>
</feature>
<feature type="compositionally biased region" description="Polar residues" evidence="1">
    <location>
        <begin position="1365"/>
        <end position="1410"/>
    </location>
</feature>
<feature type="compositionally biased region" description="Polar residues" evidence="1">
    <location>
        <begin position="935"/>
        <end position="944"/>
    </location>
</feature>